<organism evidence="1 2">
    <name type="scientific">Penicillium frequentans</name>
    <dbReference type="NCBI Taxonomy" id="3151616"/>
    <lineage>
        <taxon>Eukaryota</taxon>
        <taxon>Fungi</taxon>
        <taxon>Dikarya</taxon>
        <taxon>Ascomycota</taxon>
        <taxon>Pezizomycotina</taxon>
        <taxon>Eurotiomycetes</taxon>
        <taxon>Eurotiomycetidae</taxon>
        <taxon>Eurotiales</taxon>
        <taxon>Aspergillaceae</taxon>
        <taxon>Penicillium</taxon>
    </lineage>
</organism>
<proteinExistence type="predicted"/>
<reference evidence="1 2" key="1">
    <citation type="journal article" date="2023" name="IMA Fungus">
        <title>Comparative genomic study of the Penicillium genus elucidates a diverse pangenome and 15 lateral gene transfer events.</title>
        <authorList>
            <person name="Petersen C."/>
            <person name="Sorensen T."/>
            <person name="Nielsen M.R."/>
            <person name="Sondergaard T.E."/>
            <person name="Sorensen J.L."/>
            <person name="Fitzpatrick D.A."/>
            <person name="Frisvad J.C."/>
            <person name="Nielsen K.L."/>
        </authorList>
    </citation>
    <scope>NUCLEOTIDE SEQUENCE [LARGE SCALE GENOMIC DNA]</scope>
    <source>
        <strain evidence="1 2">IBT 35679</strain>
    </source>
</reference>
<comment type="caution">
    <text evidence="1">The sequence shown here is derived from an EMBL/GenBank/DDBJ whole genome shotgun (WGS) entry which is preliminary data.</text>
</comment>
<name>A0AAD6CM22_9EURO</name>
<dbReference type="Proteomes" id="UP001220324">
    <property type="component" value="Unassembled WGS sequence"/>
</dbReference>
<dbReference type="EMBL" id="JAQIZZ010000008">
    <property type="protein sequence ID" value="KAJ5526048.1"/>
    <property type="molecule type" value="Genomic_DNA"/>
</dbReference>
<protein>
    <submittedName>
        <fullName evidence="1">Uncharacterized protein</fullName>
    </submittedName>
</protein>
<accession>A0AAD6CM22</accession>
<gene>
    <name evidence="1" type="ORF">N7494_012698</name>
</gene>
<evidence type="ECO:0000313" key="2">
    <source>
        <dbReference type="Proteomes" id="UP001220324"/>
    </source>
</evidence>
<sequence length="356" mass="39907">MNENNTPVYPITSDESDVITGTIRDDCPECFMWLRKVIPDLDGTGVNEYGWSFLAIAGHHASFRMLNYFFTMSPYHEPCIPLLSRAANVARPTMTTMRMITDQHNVEFLRALFGFLGPRVRELNPNTGKLTREEKLCLCAFVTPTFAEQIEKIGVTLHETRDVLPFNRNAYHAAVLNSIEFLDYLYAKSSLPISVPDSGDSVLWLEEHGAKQDCKGWSRLTAAHIAVRLTSEESEKMLEAVIPAPTSDSEAIDSSALGTMLRALVEGLRETIQDEGAHINTNKQEYVTFKQMHEERAIRKCKLILDAASTAHDLSSRFANLEARDMAVSLEFGRLAEVIRSTSGTQSSPNFNPQSW</sequence>
<evidence type="ECO:0000313" key="1">
    <source>
        <dbReference type="EMBL" id="KAJ5526048.1"/>
    </source>
</evidence>
<keyword evidence="2" id="KW-1185">Reference proteome</keyword>
<dbReference type="AlphaFoldDB" id="A0AAD6CM22"/>